<proteinExistence type="predicted"/>
<gene>
    <name evidence="2" type="ORF">FHS34_004973</name>
</gene>
<comment type="caution">
    <text evidence="2">The sequence shown here is derived from an EMBL/GenBank/DDBJ whole genome shotgun (WGS) entry which is preliminary data.</text>
</comment>
<name>A0A7W9PWZ1_9ACTN</name>
<accession>A0A7W9PWZ1</accession>
<reference evidence="2 3" key="1">
    <citation type="submission" date="2020-08" db="EMBL/GenBank/DDBJ databases">
        <title>Genomic Encyclopedia of Type Strains, Phase III (KMG-III): the genomes of soil and plant-associated and newly described type strains.</title>
        <authorList>
            <person name="Whitman W."/>
        </authorList>
    </citation>
    <scope>NUCLEOTIDE SEQUENCE [LARGE SCALE GENOMIC DNA]</scope>
    <source>
        <strain evidence="2 3">CECT 3313</strain>
    </source>
</reference>
<keyword evidence="3" id="KW-1185">Reference proteome</keyword>
<feature type="region of interest" description="Disordered" evidence="1">
    <location>
        <begin position="1"/>
        <end position="38"/>
    </location>
</feature>
<feature type="compositionally biased region" description="Low complexity" evidence="1">
    <location>
        <begin position="7"/>
        <end position="19"/>
    </location>
</feature>
<feature type="compositionally biased region" description="Low complexity" evidence="1">
    <location>
        <begin position="96"/>
        <end position="113"/>
    </location>
</feature>
<evidence type="ECO:0000313" key="2">
    <source>
        <dbReference type="EMBL" id="MBB5929486.1"/>
    </source>
</evidence>
<protein>
    <submittedName>
        <fullName evidence="2">Uncharacterized protein</fullName>
    </submittedName>
</protein>
<dbReference type="Proteomes" id="UP000585836">
    <property type="component" value="Unassembled WGS sequence"/>
</dbReference>
<dbReference type="RefSeq" id="WP_184969038.1">
    <property type="nucleotide sequence ID" value="NZ_JACHJK010000009.1"/>
</dbReference>
<feature type="region of interest" description="Disordered" evidence="1">
    <location>
        <begin position="54"/>
        <end position="141"/>
    </location>
</feature>
<dbReference type="EMBL" id="JACHJK010000009">
    <property type="protein sequence ID" value="MBB5929486.1"/>
    <property type="molecule type" value="Genomic_DNA"/>
</dbReference>
<evidence type="ECO:0000256" key="1">
    <source>
        <dbReference type="SAM" id="MobiDB-lite"/>
    </source>
</evidence>
<evidence type="ECO:0000313" key="3">
    <source>
        <dbReference type="Proteomes" id="UP000585836"/>
    </source>
</evidence>
<organism evidence="2 3">
    <name type="scientific">Streptomyces echinatus</name>
    <dbReference type="NCBI Taxonomy" id="67293"/>
    <lineage>
        <taxon>Bacteria</taxon>
        <taxon>Bacillati</taxon>
        <taxon>Actinomycetota</taxon>
        <taxon>Actinomycetes</taxon>
        <taxon>Kitasatosporales</taxon>
        <taxon>Streptomycetaceae</taxon>
        <taxon>Streptomyces</taxon>
    </lineage>
</organism>
<sequence>MPPSRWPPRSAAPPVSSAVTGWLAPESEGADSRRATGRVRRCTGGVAVRALVKEGDDGTGSVPAVRTRRPDAGRTGVIADDADGRGRTTAEPSAVPGPFGAAGKPGTTGAAGPSDTATDRCTPGVGPAVAGPEEGTLVEAA</sequence>
<dbReference type="AlphaFoldDB" id="A0A7W9PWZ1"/>